<dbReference type="Proteomes" id="UP000887569">
    <property type="component" value="Unplaced"/>
</dbReference>
<evidence type="ECO:0000313" key="2">
    <source>
        <dbReference type="WBParaSite" id="PgB01_g176_t01"/>
    </source>
</evidence>
<accession>A0A914ZFU2</accession>
<keyword evidence="1" id="KW-1185">Reference proteome</keyword>
<proteinExistence type="predicted"/>
<dbReference type="WBParaSite" id="PgB01_g176_t01">
    <property type="protein sequence ID" value="PgB01_g176_t01"/>
    <property type="gene ID" value="PgB01_g176"/>
</dbReference>
<name>A0A914ZFU2_PARUN</name>
<reference evidence="2" key="1">
    <citation type="submission" date="2022-11" db="UniProtKB">
        <authorList>
            <consortium name="WormBaseParasite"/>
        </authorList>
    </citation>
    <scope>IDENTIFICATION</scope>
</reference>
<dbReference type="AlphaFoldDB" id="A0A914ZFU2"/>
<evidence type="ECO:0000313" key="1">
    <source>
        <dbReference type="Proteomes" id="UP000887569"/>
    </source>
</evidence>
<sequence>CSVILSAMGSGRTIDLEESESIGVVYKISTEGIIFVFTPGYFPDPYIDQRLTPPENRYALGDFVALQTGEGSAVRSHKKTEPVLRVEVDGDRILVETQISFFPSTGQYGMCVEALTGNAAWSPDFNIVLCEADVISQPRRNHMYTAWVQR</sequence>
<protein>
    <submittedName>
        <fullName evidence="2">Uncharacterized protein</fullName>
    </submittedName>
</protein>
<organism evidence="1 2">
    <name type="scientific">Parascaris univalens</name>
    <name type="common">Nematode worm</name>
    <dbReference type="NCBI Taxonomy" id="6257"/>
    <lineage>
        <taxon>Eukaryota</taxon>
        <taxon>Metazoa</taxon>
        <taxon>Ecdysozoa</taxon>
        <taxon>Nematoda</taxon>
        <taxon>Chromadorea</taxon>
        <taxon>Rhabditida</taxon>
        <taxon>Spirurina</taxon>
        <taxon>Ascaridomorpha</taxon>
        <taxon>Ascaridoidea</taxon>
        <taxon>Ascarididae</taxon>
        <taxon>Parascaris</taxon>
    </lineage>
</organism>